<feature type="binding site" evidence="7">
    <location>
        <position position="47"/>
    </location>
    <ligand>
        <name>O2</name>
        <dbReference type="ChEBI" id="CHEBI:15379"/>
    </ligand>
</feature>
<reference evidence="8" key="1">
    <citation type="submission" date="2021-07" db="EMBL/GenBank/DDBJ databases">
        <title>Shewanella sp. YLB-07 whole genome sequence.</title>
        <authorList>
            <person name="Yu L."/>
        </authorList>
    </citation>
    <scope>NUCLEOTIDE SEQUENCE</scope>
    <source>
        <strain evidence="8">YLB-08</strain>
    </source>
</reference>
<keyword evidence="2 7" id="KW-0662">Pyridine nucleotide biosynthesis</keyword>
<dbReference type="PANTHER" id="PTHR15497:SF1">
    <property type="entry name" value="3-HYDROXYANTHRANILATE 3,4-DIOXYGENASE"/>
    <property type="match status" value="1"/>
</dbReference>
<keyword evidence="9" id="KW-1185">Reference proteome</keyword>
<feature type="binding site" evidence="7">
    <location>
        <position position="57"/>
    </location>
    <ligand>
        <name>substrate</name>
    </ligand>
</feature>
<keyword evidence="6 7" id="KW-0408">Iron</keyword>
<dbReference type="EMBL" id="CP045503">
    <property type="protein sequence ID" value="QPG59589.1"/>
    <property type="molecule type" value="Genomic_DNA"/>
</dbReference>
<evidence type="ECO:0000256" key="2">
    <source>
        <dbReference type="ARBA" id="ARBA00022642"/>
    </source>
</evidence>
<dbReference type="RefSeq" id="WP_142871316.1">
    <property type="nucleotide sequence ID" value="NZ_CP045503.2"/>
</dbReference>
<feature type="binding site" evidence="7">
    <location>
        <position position="100"/>
    </location>
    <ligand>
        <name>substrate</name>
    </ligand>
</feature>
<keyword evidence="3 7" id="KW-0479">Metal-binding</keyword>
<feature type="binding site" evidence="7">
    <location>
        <position position="51"/>
    </location>
    <ligand>
        <name>Fe cation</name>
        <dbReference type="ChEBI" id="CHEBI:24875"/>
        <label>1</label>
        <note>catalytic</note>
    </ligand>
</feature>
<proteinExistence type="inferred from homology"/>
<evidence type="ECO:0000256" key="4">
    <source>
        <dbReference type="ARBA" id="ARBA00022964"/>
    </source>
</evidence>
<dbReference type="SUPFAM" id="SSF51182">
    <property type="entry name" value="RmlC-like cupins"/>
    <property type="match status" value="1"/>
</dbReference>
<organism evidence="8 9">
    <name type="scientific">Shewanella eurypsychrophilus</name>
    <dbReference type="NCBI Taxonomy" id="2593656"/>
    <lineage>
        <taxon>Bacteria</taxon>
        <taxon>Pseudomonadati</taxon>
        <taxon>Pseudomonadota</taxon>
        <taxon>Gammaproteobacteria</taxon>
        <taxon>Alteromonadales</taxon>
        <taxon>Shewanellaceae</taxon>
        <taxon>Shewanella</taxon>
    </lineage>
</organism>
<evidence type="ECO:0000313" key="8">
    <source>
        <dbReference type="EMBL" id="QPG59589.1"/>
    </source>
</evidence>
<dbReference type="Proteomes" id="UP000316416">
    <property type="component" value="Chromosome"/>
</dbReference>
<feature type="binding site" evidence="7">
    <location>
        <position position="129"/>
    </location>
    <ligand>
        <name>Fe cation</name>
        <dbReference type="ChEBI" id="CHEBI:24875"/>
        <label>2</label>
    </ligand>
</feature>
<feature type="binding site" evidence="7">
    <location>
        <position position="57"/>
    </location>
    <ligand>
        <name>Fe cation</name>
        <dbReference type="ChEBI" id="CHEBI:24875"/>
        <label>1</label>
        <note>catalytic</note>
    </ligand>
</feature>
<evidence type="ECO:0000256" key="1">
    <source>
        <dbReference type="ARBA" id="ARBA00002752"/>
    </source>
</evidence>
<dbReference type="HAMAP" id="MF_00825">
    <property type="entry name" value="3_HAO"/>
    <property type="match status" value="1"/>
</dbReference>
<comment type="similarity">
    <text evidence="7">Belongs to the 3-HAO family.</text>
</comment>
<sequence>MALPKALNLHKWIKDNQHMLKRPPVNNELIWKDADMMVMMVGGPNERLDYHCNPVEEFFYQLKGDCFLNSFDDDGQPCEIHIKEGEVLMLPAGTLHSPQRPDPDSVGLVVEPARPEGELDKLQWHCLKCHSMVHQIEAKILSIVKDLPAVYEVFHADMDARTCKQCGEVHPGKGKLDESGVA</sequence>
<keyword evidence="4 7" id="KW-0223">Dioxygenase</keyword>
<feature type="binding site" evidence="7">
    <location>
        <position position="111"/>
    </location>
    <ligand>
        <name>substrate</name>
    </ligand>
</feature>
<comment type="catalytic activity">
    <reaction evidence="7">
        <text>3-hydroxyanthranilate + O2 = (2Z,4Z)-2-amino-3-carboxymuconate 6-semialdehyde</text>
        <dbReference type="Rhea" id="RHEA:17953"/>
        <dbReference type="ChEBI" id="CHEBI:15379"/>
        <dbReference type="ChEBI" id="CHEBI:36559"/>
        <dbReference type="ChEBI" id="CHEBI:77612"/>
        <dbReference type="EC" id="1.13.11.6"/>
    </reaction>
</comment>
<protein>
    <recommendedName>
        <fullName evidence="7">3-hydroxyanthranilate 3,4-dioxygenase</fullName>
        <ecNumber evidence="7">1.13.11.6</ecNumber>
    </recommendedName>
    <alternativeName>
        <fullName evidence="7">3-hydroxyanthranilate oxygenase</fullName>
        <shortName evidence="7">3-HAO</shortName>
    </alternativeName>
    <alternativeName>
        <fullName evidence="7">3-hydroxyanthranilic acid dioxygenase</fullName>
        <shortName evidence="7">HAD</shortName>
    </alternativeName>
</protein>
<feature type="binding site" evidence="7">
    <location>
        <position position="166"/>
    </location>
    <ligand>
        <name>Fe cation</name>
        <dbReference type="ChEBI" id="CHEBI:24875"/>
        <label>2</label>
    </ligand>
</feature>
<comment type="function">
    <text evidence="1 7">Catalyzes the oxidative ring opening of 3-hydroxyanthranilate to 2-amino-3-carboxymuconate semialdehyde, which spontaneously cyclizes to quinolinate.</text>
</comment>
<dbReference type="InterPro" id="IPR010329">
    <property type="entry name" value="3hydroanth_dOase"/>
</dbReference>
<evidence type="ECO:0000256" key="3">
    <source>
        <dbReference type="ARBA" id="ARBA00022723"/>
    </source>
</evidence>
<comment type="cofactor">
    <cofactor evidence="7">
        <name>Fe(2+)</name>
        <dbReference type="ChEBI" id="CHEBI:29033"/>
    </cofactor>
    <text evidence="7">Binds 2 Fe(2+) ions per subunit.</text>
</comment>
<evidence type="ECO:0000313" key="9">
    <source>
        <dbReference type="Proteomes" id="UP000316416"/>
    </source>
</evidence>
<dbReference type="InterPro" id="IPR014710">
    <property type="entry name" value="RmlC-like_jellyroll"/>
</dbReference>
<dbReference type="PANTHER" id="PTHR15497">
    <property type="entry name" value="3-HYDROXYANTHRANILATE 3,4-DIOXYGENASE"/>
    <property type="match status" value="1"/>
</dbReference>
<feature type="binding site" evidence="7">
    <location>
        <position position="163"/>
    </location>
    <ligand>
        <name>Fe cation</name>
        <dbReference type="ChEBI" id="CHEBI:24875"/>
        <label>2</label>
    </ligand>
</feature>
<feature type="binding site" evidence="7">
    <location>
        <position position="126"/>
    </location>
    <ligand>
        <name>Fe cation</name>
        <dbReference type="ChEBI" id="CHEBI:24875"/>
        <label>2</label>
    </ligand>
</feature>
<dbReference type="CDD" id="cd06123">
    <property type="entry name" value="cupin_HAO"/>
    <property type="match status" value="1"/>
</dbReference>
<dbReference type="NCBIfam" id="NF009763">
    <property type="entry name" value="PRK13264.1"/>
    <property type="match status" value="1"/>
</dbReference>
<dbReference type="EC" id="1.13.11.6" evidence="7"/>
<name>A0ABX6VC44_9GAMM</name>
<dbReference type="NCBIfam" id="TIGR03037">
    <property type="entry name" value="anthran_nbaC"/>
    <property type="match status" value="1"/>
</dbReference>
<comment type="subunit">
    <text evidence="7">Homodimer.</text>
</comment>
<dbReference type="GO" id="GO:0000334">
    <property type="term" value="F:3-hydroxyanthranilate 3,4-dioxygenase activity"/>
    <property type="evidence" value="ECO:0007669"/>
    <property type="project" value="UniProtKB-EC"/>
</dbReference>
<feature type="binding site" evidence="7">
    <location>
        <position position="96"/>
    </location>
    <ligand>
        <name>Fe cation</name>
        <dbReference type="ChEBI" id="CHEBI:24875"/>
        <label>1</label>
        <note>catalytic</note>
    </ligand>
</feature>
<dbReference type="Pfam" id="PF06052">
    <property type="entry name" value="3-HAO"/>
    <property type="match status" value="1"/>
</dbReference>
<dbReference type="InterPro" id="IPR011051">
    <property type="entry name" value="RmlC_Cupin_sf"/>
</dbReference>
<evidence type="ECO:0000256" key="6">
    <source>
        <dbReference type="ARBA" id="ARBA00023004"/>
    </source>
</evidence>
<accession>A0ABX6VC44</accession>
<comment type="pathway">
    <text evidence="7">Cofactor biosynthesis; NAD(+) biosynthesis; quinolinate from L-kynurenine: step 3/3.</text>
</comment>
<evidence type="ECO:0000256" key="5">
    <source>
        <dbReference type="ARBA" id="ARBA00023002"/>
    </source>
</evidence>
<evidence type="ECO:0000256" key="7">
    <source>
        <dbReference type="HAMAP-Rule" id="MF_00825"/>
    </source>
</evidence>
<dbReference type="Gene3D" id="2.60.120.10">
    <property type="entry name" value="Jelly Rolls"/>
    <property type="match status" value="1"/>
</dbReference>
<keyword evidence="5 7" id="KW-0560">Oxidoreductase</keyword>
<gene>
    <name evidence="7" type="primary">nbaC</name>
    <name evidence="8" type="ORF">FM038_021035</name>
</gene>